<dbReference type="InterPro" id="IPR003688">
    <property type="entry name" value="TraG/VirD4"/>
</dbReference>
<dbReference type="RefSeq" id="WP_204665278.1">
    <property type="nucleotide sequence ID" value="NZ_JAFBDT010000033.1"/>
</dbReference>
<comment type="caution">
    <text evidence="1">The sequence shown here is derived from an EMBL/GenBank/DDBJ whole genome shotgun (WGS) entry which is preliminary data.</text>
</comment>
<protein>
    <submittedName>
        <fullName evidence="1">Type IV secretory pathway TraG/TraD family ATPase VirD4</fullName>
    </submittedName>
</protein>
<keyword evidence="2" id="KW-1185">Reference proteome</keyword>
<dbReference type="InterPro" id="IPR027417">
    <property type="entry name" value="P-loop_NTPase"/>
</dbReference>
<dbReference type="PANTHER" id="PTHR30121">
    <property type="entry name" value="UNCHARACTERIZED PROTEIN YJGR-RELATED"/>
    <property type="match status" value="1"/>
</dbReference>
<dbReference type="Gene3D" id="3.40.50.300">
    <property type="entry name" value="P-loop containing nucleotide triphosphate hydrolases"/>
    <property type="match status" value="2"/>
</dbReference>
<dbReference type="PANTHER" id="PTHR30121:SF6">
    <property type="entry name" value="SLR6007 PROTEIN"/>
    <property type="match status" value="1"/>
</dbReference>
<evidence type="ECO:0000313" key="1">
    <source>
        <dbReference type="EMBL" id="MBM7562850.1"/>
    </source>
</evidence>
<dbReference type="Pfam" id="PF02534">
    <property type="entry name" value="T4SS-DNA_transf"/>
    <property type="match status" value="1"/>
</dbReference>
<proteinExistence type="predicted"/>
<reference evidence="1 2" key="1">
    <citation type="submission" date="2021-01" db="EMBL/GenBank/DDBJ databases">
        <title>Genomic Encyclopedia of Type Strains, Phase IV (KMG-IV): sequencing the most valuable type-strain genomes for metagenomic binning, comparative biology and taxonomic classification.</title>
        <authorList>
            <person name="Goeker M."/>
        </authorList>
    </citation>
    <scope>NUCLEOTIDE SEQUENCE [LARGE SCALE GENOMIC DNA]</scope>
    <source>
        <strain evidence="1 2">DSM 24436</strain>
    </source>
</reference>
<gene>
    <name evidence="1" type="ORF">JOC49_002423</name>
</gene>
<name>A0ABS2MU20_9FIRM</name>
<dbReference type="SUPFAM" id="SSF52540">
    <property type="entry name" value="P-loop containing nucleoside triphosphate hydrolases"/>
    <property type="match status" value="1"/>
</dbReference>
<evidence type="ECO:0000313" key="2">
    <source>
        <dbReference type="Proteomes" id="UP000767854"/>
    </source>
</evidence>
<organism evidence="1 2">
    <name type="scientific">Fusibacter tunisiensis</name>
    <dbReference type="NCBI Taxonomy" id="1008308"/>
    <lineage>
        <taxon>Bacteria</taxon>
        <taxon>Bacillati</taxon>
        <taxon>Bacillota</taxon>
        <taxon>Clostridia</taxon>
        <taxon>Eubacteriales</taxon>
        <taxon>Eubacteriales Family XII. Incertae Sedis</taxon>
        <taxon>Fusibacter</taxon>
    </lineage>
</organism>
<sequence>MTLILMVIVMIIVSLIAFKDKFQTNNLLFKQVKGFIKNRRPRGSGDIFICKDALSGENIIIPLKDRFLHMLSLGPTGSGKSSLVLLPIISQDIISDIGLMLLEPKGDLAEQVYALAELNGRKALYFNPTFEKCPKFNPLDGNESEVIENMVMVFRMILSESPDFYKDATEKVLRMAVKVLKRTKANPTLLDLDNFLSNNGGIGENILMSFKESIQDLTDRDLYHENANIIQYLTKEYFDVKGEVYQATSSLRTQLSRINSNKYLNNVFNSKPGIGEIDFNKALESGTILAMTTAQGTLNSTLSELLGRLLIINFQSAVMKRKGDENTRSPYFMYIDEFQVYTNPEFADMLTMGRSYRVGTILATQNRQLIAGDGKSEGLIFLEAVTANTRNQILLPDLPYTDAQYFSNSFGTKKSKRVSFGKSGGSKDIGYSGRSKNIEVIDVPVLSPTEIMNQPFGNLTYKIVANNTARQASVGKATFVDADTMSQIKKLVTANNALLSRGYYTDAIDTETKLTKDISKMLDEASRYDDEF</sequence>
<dbReference type="InterPro" id="IPR051162">
    <property type="entry name" value="T4SS_component"/>
</dbReference>
<accession>A0ABS2MU20</accession>
<dbReference type="Proteomes" id="UP000767854">
    <property type="component" value="Unassembled WGS sequence"/>
</dbReference>
<dbReference type="EMBL" id="JAFBDT010000033">
    <property type="protein sequence ID" value="MBM7562850.1"/>
    <property type="molecule type" value="Genomic_DNA"/>
</dbReference>